<evidence type="ECO:0000259" key="6">
    <source>
        <dbReference type="PROSITE" id="PS50109"/>
    </source>
</evidence>
<evidence type="ECO:0000256" key="4">
    <source>
        <dbReference type="ARBA" id="ARBA00022777"/>
    </source>
</evidence>
<dbReference type="PANTHER" id="PTHR43711">
    <property type="entry name" value="TWO-COMPONENT HISTIDINE KINASE"/>
    <property type="match status" value="1"/>
</dbReference>
<dbReference type="PANTHER" id="PTHR43711:SF1">
    <property type="entry name" value="HISTIDINE KINASE 1"/>
    <property type="match status" value="1"/>
</dbReference>
<dbReference type="InterPro" id="IPR003594">
    <property type="entry name" value="HATPase_dom"/>
</dbReference>
<proteinExistence type="predicted"/>
<gene>
    <name evidence="7" type="ORF">ENT52_01515</name>
</gene>
<dbReference type="GO" id="GO:0000160">
    <property type="term" value="P:phosphorelay signal transduction system"/>
    <property type="evidence" value="ECO:0007669"/>
    <property type="project" value="UniProtKB-KW"/>
</dbReference>
<feature type="domain" description="Histidine kinase" evidence="6">
    <location>
        <begin position="1"/>
        <end position="64"/>
    </location>
</feature>
<dbReference type="GO" id="GO:0004673">
    <property type="term" value="F:protein histidine kinase activity"/>
    <property type="evidence" value="ECO:0007669"/>
    <property type="project" value="UniProtKB-EC"/>
</dbReference>
<dbReference type="CDD" id="cd00075">
    <property type="entry name" value="HATPase"/>
    <property type="match status" value="1"/>
</dbReference>
<dbReference type="PROSITE" id="PS50109">
    <property type="entry name" value="HIS_KIN"/>
    <property type="match status" value="1"/>
</dbReference>
<evidence type="ECO:0000256" key="3">
    <source>
        <dbReference type="ARBA" id="ARBA00022679"/>
    </source>
</evidence>
<dbReference type="InterPro" id="IPR005467">
    <property type="entry name" value="His_kinase_dom"/>
</dbReference>
<sequence>MDDGIGIPDELKTKIFERGFTTGKGMGMGLFIAKWLVNYMGGEIKVKDNKPKGAIFEILLPLAEITSE</sequence>
<dbReference type="InterPro" id="IPR004358">
    <property type="entry name" value="Sig_transdc_His_kin-like_C"/>
</dbReference>
<comment type="catalytic activity">
    <reaction evidence="1">
        <text>ATP + protein L-histidine = ADP + protein N-phospho-L-histidine.</text>
        <dbReference type="EC" id="2.7.13.3"/>
    </reaction>
</comment>
<dbReference type="Gene3D" id="3.30.565.10">
    <property type="entry name" value="Histidine kinase-like ATPase, C-terminal domain"/>
    <property type="match status" value="1"/>
</dbReference>
<evidence type="ECO:0000313" key="7">
    <source>
        <dbReference type="EMBL" id="HGT82392.1"/>
    </source>
</evidence>
<name>A0A7J3M012_ARCFL</name>
<keyword evidence="3" id="KW-0808">Transferase</keyword>
<organism evidence="7">
    <name type="scientific">Archaeoglobus fulgidus</name>
    <dbReference type="NCBI Taxonomy" id="2234"/>
    <lineage>
        <taxon>Archaea</taxon>
        <taxon>Methanobacteriati</taxon>
        <taxon>Methanobacteriota</taxon>
        <taxon>Archaeoglobi</taxon>
        <taxon>Archaeoglobales</taxon>
        <taxon>Archaeoglobaceae</taxon>
        <taxon>Archaeoglobus</taxon>
    </lineage>
</organism>
<reference evidence="7" key="1">
    <citation type="journal article" date="2020" name="mSystems">
        <title>Genome- and Community-Level Interaction Insights into Carbon Utilization and Element Cycling Functions of Hydrothermarchaeota in Hydrothermal Sediment.</title>
        <authorList>
            <person name="Zhou Z."/>
            <person name="Liu Y."/>
            <person name="Xu W."/>
            <person name="Pan J."/>
            <person name="Luo Z.H."/>
            <person name="Li M."/>
        </authorList>
    </citation>
    <scope>NUCLEOTIDE SEQUENCE [LARGE SCALE GENOMIC DNA]</scope>
    <source>
        <strain evidence="7">SpSt-587</strain>
    </source>
</reference>
<keyword evidence="4 7" id="KW-0418">Kinase</keyword>
<protein>
    <recommendedName>
        <fullName evidence="2">histidine kinase</fullName>
        <ecNumber evidence="2">2.7.13.3</ecNumber>
    </recommendedName>
</protein>
<dbReference type="InterPro" id="IPR036890">
    <property type="entry name" value="HATPase_C_sf"/>
</dbReference>
<dbReference type="PRINTS" id="PR00344">
    <property type="entry name" value="BCTRLSENSOR"/>
</dbReference>
<dbReference type="InterPro" id="IPR050736">
    <property type="entry name" value="Sensor_HK_Regulatory"/>
</dbReference>
<comment type="caution">
    <text evidence="7">The sequence shown here is derived from an EMBL/GenBank/DDBJ whole genome shotgun (WGS) entry which is preliminary data.</text>
</comment>
<dbReference type="AlphaFoldDB" id="A0A7J3M012"/>
<evidence type="ECO:0000256" key="5">
    <source>
        <dbReference type="ARBA" id="ARBA00023012"/>
    </source>
</evidence>
<dbReference type="Pfam" id="PF02518">
    <property type="entry name" value="HATPase_c"/>
    <property type="match status" value="1"/>
</dbReference>
<dbReference type="EMBL" id="DSYZ01000035">
    <property type="protein sequence ID" value="HGT82392.1"/>
    <property type="molecule type" value="Genomic_DNA"/>
</dbReference>
<accession>A0A7J3M012</accession>
<dbReference type="SUPFAM" id="SSF55874">
    <property type="entry name" value="ATPase domain of HSP90 chaperone/DNA topoisomerase II/histidine kinase"/>
    <property type="match status" value="1"/>
</dbReference>
<evidence type="ECO:0000256" key="2">
    <source>
        <dbReference type="ARBA" id="ARBA00012438"/>
    </source>
</evidence>
<dbReference type="EC" id="2.7.13.3" evidence="2"/>
<evidence type="ECO:0000256" key="1">
    <source>
        <dbReference type="ARBA" id="ARBA00000085"/>
    </source>
</evidence>
<keyword evidence="5" id="KW-0902">Two-component regulatory system</keyword>